<feature type="transmembrane region" description="Helical" evidence="1">
    <location>
        <begin position="132"/>
        <end position="150"/>
    </location>
</feature>
<sequence length="170" mass="17924">MTLRPEYSLGHSAYNDFLFGPLGADSSGIDLTVLSALTRLGLDPWQEAERLAALPREAAVEALARHIAQLPDHPWSAVEAVKIAARLIALLPKGAVAAIPQTAEMRQAARAASATAGPPPASAKPRAGLPAWLAWAALAIALCVLILQFMPDGKLGSSDRRDPERPIRAA</sequence>
<evidence type="ECO:0000313" key="2">
    <source>
        <dbReference type="EMBL" id="MBU8874610.1"/>
    </source>
</evidence>
<evidence type="ECO:0000256" key="1">
    <source>
        <dbReference type="SAM" id="Phobius"/>
    </source>
</evidence>
<evidence type="ECO:0000313" key="3">
    <source>
        <dbReference type="Proteomes" id="UP000727907"/>
    </source>
</evidence>
<dbReference type="RefSeq" id="WP_216960452.1">
    <property type="nucleotide sequence ID" value="NZ_JAHOPB010000001.1"/>
</dbReference>
<proteinExistence type="predicted"/>
<dbReference type="Proteomes" id="UP000727907">
    <property type="component" value="Unassembled WGS sequence"/>
</dbReference>
<comment type="caution">
    <text evidence="2">The sequence shown here is derived from an EMBL/GenBank/DDBJ whole genome shotgun (WGS) entry which is preliminary data.</text>
</comment>
<organism evidence="2 3">
    <name type="scientific">Reyranella humidisoli</name>
    <dbReference type="NCBI Taxonomy" id="2849149"/>
    <lineage>
        <taxon>Bacteria</taxon>
        <taxon>Pseudomonadati</taxon>
        <taxon>Pseudomonadota</taxon>
        <taxon>Alphaproteobacteria</taxon>
        <taxon>Hyphomicrobiales</taxon>
        <taxon>Reyranellaceae</taxon>
        <taxon>Reyranella</taxon>
    </lineage>
</organism>
<dbReference type="EMBL" id="JAHOPB010000001">
    <property type="protein sequence ID" value="MBU8874610.1"/>
    <property type="molecule type" value="Genomic_DNA"/>
</dbReference>
<keyword evidence="3" id="KW-1185">Reference proteome</keyword>
<keyword evidence="1" id="KW-0472">Membrane</keyword>
<keyword evidence="1" id="KW-1133">Transmembrane helix</keyword>
<reference evidence="2 3" key="1">
    <citation type="submission" date="2021-06" db="EMBL/GenBank/DDBJ databases">
        <authorList>
            <person name="Lee D.H."/>
        </authorList>
    </citation>
    <scope>NUCLEOTIDE SEQUENCE [LARGE SCALE GENOMIC DNA]</scope>
    <source>
        <strain evidence="2 3">MMS21-HV4-11</strain>
    </source>
</reference>
<keyword evidence="1" id="KW-0812">Transmembrane</keyword>
<accession>A0ABS6IKT2</accession>
<name>A0ABS6IKT2_9HYPH</name>
<gene>
    <name evidence="2" type="ORF">KQ910_12620</name>
</gene>
<protein>
    <submittedName>
        <fullName evidence="2">Uncharacterized protein</fullName>
    </submittedName>
</protein>